<dbReference type="PROSITE" id="PS50862">
    <property type="entry name" value="AA_TRNA_LIGASE_II"/>
    <property type="match status" value="1"/>
</dbReference>
<reference evidence="17 18" key="1">
    <citation type="journal article" date="2012" name="Stand. Genomic Sci.">
        <title>Complete genome sequence of the aerobic, heterotroph Marinithermus hydrothermalis type strain (T1(T)) from a deep-sea hydrothermal vent chimney.</title>
        <authorList>
            <person name="Copeland A."/>
            <person name="Gu W."/>
            <person name="Yasawong M."/>
            <person name="Lapidus A."/>
            <person name="Lucas S."/>
            <person name="Deshpande S."/>
            <person name="Pagani I."/>
            <person name="Tapia R."/>
            <person name="Cheng J.F."/>
            <person name="Goodwin L.A."/>
            <person name="Pitluck S."/>
            <person name="Liolios K."/>
            <person name="Ivanova N."/>
            <person name="Mavromatis K."/>
            <person name="Mikhailova N."/>
            <person name="Pati A."/>
            <person name="Chen A."/>
            <person name="Palaniappan K."/>
            <person name="Land M."/>
            <person name="Pan C."/>
            <person name="Brambilla E.M."/>
            <person name="Rohde M."/>
            <person name="Tindall B.J."/>
            <person name="Sikorski J."/>
            <person name="Goker M."/>
            <person name="Detter J.C."/>
            <person name="Bristow J."/>
            <person name="Eisen J.A."/>
            <person name="Markowitz V."/>
            <person name="Hugenholtz P."/>
            <person name="Kyrpides N.C."/>
            <person name="Klenk H.P."/>
            <person name="Woyke T."/>
        </authorList>
    </citation>
    <scope>NUCLEOTIDE SEQUENCE [LARGE SCALE GENOMIC DNA]</scope>
    <source>
        <strain evidence="18">DSM 14884 / JCM 11576 / T1</strain>
    </source>
</reference>
<comment type="domain">
    <text evidence="12">Consists of two distinct domains, a catalytic core and a N-terminal extension that is involved in tRNA binding.</text>
</comment>
<evidence type="ECO:0000259" key="16">
    <source>
        <dbReference type="PROSITE" id="PS50862"/>
    </source>
</evidence>
<dbReference type="InterPro" id="IPR002317">
    <property type="entry name" value="Ser-tRNA-ligase_type_1"/>
</dbReference>
<dbReference type="Gene3D" id="3.30.930.10">
    <property type="entry name" value="Bira Bifunctional Protein, Domain 2"/>
    <property type="match status" value="1"/>
</dbReference>
<dbReference type="NCBIfam" id="TIGR00414">
    <property type="entry name" value="serS"/>
    <property type="match status" value="1"/>
</dbReference>
<dbReference type="KEGG" id="mhd:Marky_1250"/>
<dbReference type="GO" id="GO:0004828">
    <property type="term" value="F:serine-tRNA ligase activity"/>
    <property type="evidence" value="ECO:0007669"/>
    <property type="project" value="UniProtKB-UniRule"/>
</dbReference>
<feature type="binding site" evidence="12 13">
    <location>
        <position position="285"/>
    </location>
    <ligand>
        <name>L-serine</name>
        <dbReference type="ChEBI" id="CHEBI:33384"/>
    </ligand>
</feature>
<dbReference type="EMBL" id="CP002630">
    <property type="protein sequence ID" value="AEB11990.1"/>
    <property type="molecule type" value="Genomic_DNA"/>
</dbReference>
<dbReference type="Gene3D" id="1.10.287.40">
    <property type="entry name" value="Serine-tRNA synthetase, tRNA binding domain"/>
    <property type="match status" value="1"/>
</dbReference>
<comment type="catalytic activity">
    <reaction evidence="11 12">
        <text>tRNA(Ser) + L-serine + ATP = L-seryl-tRNA(Ser) + AMP + diphosphate + H(+)</text>
        <dbReference type="Rhea" id="RHEA:12292"/>
        <dbReference type="Rhea" id="RHEA-COMP:9669"/>
        <dbReference type="Rhea" id="RHEA-COMP:9703"/>
        <dbReference type="ChEBI" id="CHEBI:15378"/>
        <dbReference type="ChEBI" id="CHEBI:30616"/>
        <dbReference type="ChEBI" id="CHEBI:33019"/>
        <dbReference type="ChEBI" id="CHEBI:33384"/>
        <dbReference type="ChEBI" id="CHEBI:78442"/>
        <dbReference type="ChEBI" id="CHEBI:78533"/>
        <dbReference type="ChEBI" id="CHEBI:456215"/>
        <dbReference type="EC" id="6.1.1.11"/>
    </reaction>
</comment>
<dbReference type="InterPro" id="IPR006195">
    <property type="entry name" value="aa-tRNA-synth_II"/>
</dbReference>
<keyword evidence="15" id="KW-0175">Coiled coil</keyword>
<feature type="binding site" evidence="12">
    <location>
        <begin position="231"/>
        <end position="233"/>
    </location>
    <ligand>
        <name>L-serine</name>
        <dbReference type="ChEBI" id="CHEBI:33384"/>
    </ligand>
</feature>
<comment type="pathway">
    <text evidence="2 12">Aminoacyl-tRNA biosynthesis; selenocysteinyl-tRNA(Sec) biosynthesis; L-seryl-tRNA(Sec) from L-serine and tRNA(Sec): step 1/1.</text>
</comment>
<feature type="domain" description="Aminoacyl-transfer RNA synthetases class-II family profile" evidence="16">
    <location>
        <begin position="141"/>
        <end position="409"/>
    </location>
</feature>
<feature type="binding site" evidence="13">
    <location>
        <position position="231"/>
    </location>
    <ligand>
        <name>L-serine</name>
        <dbReference type="ChEBI" id="CHEBI:33384"/>
    </ligand>
</feature>
<keyword evidence="8 12" id="KW-0648">Protein biosynthesis</keyword>
<comment type="subcellular location">
    <subcellularLocation>
        <location evidence="1 12">Cytoplasm</location>
    </subcellularLocation>
</comment>
<feature type="binding site" evidence="12">
    <location>
        <position position="384"/>
    </location>
    <ligand>
        <name>L-serine</name>
        <dbReference type="ChEBI" id="CHEBI:33384"/>
    </ligand>
</feature>
<evidence type="ECO:0000256" key="11">
    <source>
        <dbReference type="ARBA" id="ARBA00048823"/>
    </source>
</evidence>
<dbReference type="UniPathway" id="UPA00906">
    <property type="reaction ID" value="UER00895"/>
</dbReference>
<evidence type="ECO:0000256" key="13">
    <source>
        <dbReference type="PIRSR" id="PIRSR001529-1"/>
    </source>
</evidence>
<dbReference type="STRING" id="869210.Marky_1250"/>
<dbReference type="PANTHER" id="PTHR43697:SF1">
    <property type="entry name" value="SERINE--TRNA LIGASE"/>
    <property type="match status" value="1"/>
</dbReference>
<evidence type="ECO:0000256" key="14">
    <source>
        <dbReference type="PIRSR" id="PIRSR001529-2"/>
    </source>
</evidence>
<comment type="caution">
    <text evidence="12">Lacks conserved residue(s) required for the propagation of feature annotation.</text>
</comment>
<dbReference type="PRINTS" id="PR00981">
    <property type="entry name" value="TRNASYNTHSER"/>
</dbReference>
<organism evidence="17 18">
    <name type="scientific">Marinithermus hydrothermalis (strain DSM 14884 / JCM 11576 / T1)</name>
    <dbReference type="NCBI Taxonomy" id="869210"/>
    <lineage>
        <taxon>Bacteria</taxon>
        <taxon>Thermotogati</taxon>
        <taxon>Deinococcota</taxon>
        <taxon>Deinococci</taxon>
        <taxon>Thermales</taxon>
        <taxon>Thermaceae</taxon>
        <taxon>Marinithermus</taxon>
    </lineage>
</organism>
<dbReference type="InterPro" id="IPR045864">
    <property type="entry name" value="aa-tRNA-synth_II/BPL/LPL"/>
</dbReference>
<dbReference type="InterPro" id="IPR015866">
    <property type="entry name" value="Ser-tRNA-synth_1_N"/>
</dbReference>
<dbReference type="Pfam" id="PF00587">
    <property type="entry name" value="tRNA-synt_2b"/>
    <property type="match status" value="1"/>
</dbReference>
<feature type="coiled-coil region" evidence="15">
    <location>
        <begin position="40"/>
        <end position="105"/>
    </location>
</feature>
<dbReference type="GO" id="GO:0005524">
    <property type="term" value="F:ATP binding"/>
    <property type="evidence" value="ECO:0007669"/>
    <property type="project" value="UniProtKB-UniRule"/>
</dbReference>
<dbReference type="InterPro" id="IPR042103">
    <property type="entry name" value="SerRS_1_N_sf"/>
</dbReference>
<comment type="catalytic activity">
    <reaction evidence="10 12">
        <text>tRNA(Sec) + L-serine + ATP = L-seryl-tRNA(Sec) + AMP + diphosphate + H(+)</text>
        <dbReference type="Rhea" id="RHEA:42580"/>
        <dbReference type="Rhea" id="RHEA-COMP:9742"/>
        <dbReference type="Rhea" id="RHEA-COMP:10128"/>
        <dbReference type="ChEBI" id="CHEBI:15378"/>
        <dbReference type="ChEBI" id="CHEBI:30616"/>
        <dbReference type="ChEBI" id="CHEBI:33019"/>
        <dbReference type="ChEBI" id="CHEBI:33384"/>
        <dbReference type="ChEBI" id="CHEBI:78442"/>
        <dbReference type="ChEBI" id="CHEBI:78533"/>
        <dbReference type="ChEBI" id="CHEBI:456215"/>
        <dbReference type="EC" id="6.1.1.11"/>
    </reaction>
</comment>
<keyword evidence="4 12" id="KW-0963">Cytoplasm</keyword>
<keyword evidence="9 12" id="KW-0030">Aminoacyl-tRNA synthetase</keyword>
<comment type="similarity">
    <text evidence="3 12">Belongs to the class-II aminoacyl-tRNA synthetase family. Type-1 seryl-tRNA synthetase subfamily.</text>
</comment>
<dbReference type="PIRSF" id="PIRSF001529">
    <property type="entry name" value="Ser-tRNA-synth_IIa"/>
    <property type="match status" value="1"/>
</dbReference>
<dbReference type="SUPFAM" id="SSF46589">
    <property type="entry name" value="tRNA-binding arm"/>
    <property type="match status" value="1"/>
</dbReference>
<dbReference type="InterPro" id="IPR010978">
    <property type="entry name" value="tRNA-bd_arm"/>
</dbReference>
<feature type="binding site" evidence="13">
    <location>
        <position position="262"/>
    </location>
    <ligand>
        <name>L-serine</name>
        <dbReference type="ChEBI" id="CHEBI:33384"/>
    </ligand>
</feature>
<sequence length="424" mass="47773">MLDIKFIREHPEQVKEGIRKKGELEALPLVEAVLELDARRRQILRTLEAQRAEQKRLAKEVGRRKAQGEDAREILEAAGRLASEIKALEAEERTVAERLREALLQIPNLPHPSVPEGADETGNQVVKTWGEPPGFDFEPKPHWELARTLGLVDFERGAKVTGSGFPFFVGDGARLVRGLVQLFLDFHAERGFTEVHSPLLVNRASAIGTAQLPDKEGQMYEVSDGFYLIPTAETSVTNLHRDEILPAEALPLKYAAYTPCFRREAGSYGKDVRGLNRLHQFDKVEMVVFEHPDRSYEALEWLTREAEELLELLGLPYRRLLMCTGDMGFAQAKKYDLEVWSAGQGRWLEVSSVSNFEAYQARRMNLRFREPGGKPQFVHTLNGSGLALPRVIAALLEHNQDAEGNVHLPEAVAEYVGKRVLKAR</sequence>
<keyword evidence="6 12" id="KW-0547">Nucleotide-binding</keyword>
<dbReference type="CDD" id="cd00770">
    <property type="entry name" value="SerRS_core"/>
    <property type="match status" value="1"/>
</dbReference>
<evidence type="ECO:0000256" key="1">
    <source>
        <dbReference type="ARBA" id="ARBA00004496"/>
    </source>
</evidence>
<evidence type="ECO:0000313" key="18">
    <source>
        <dbReference type="Proteomes" id="UP000007030"/>
    </source>
</evidence>
<gene>
    <name evidence="12" type="primary">serS</name>
    <name evidence="17" type="ordered locus">Marky_1250</name>
</gene>
<evidence type="ECO:0000256" key="6">
    <source>
        <dbReference type="ARBA" id="ARBA00022741"/>
    </source>
</evidence>
<evidence type="ECO:0000256" key="12">
    <source>
        <dbReference type="HAMAP-Rule" id="MF_00176"/>
    </source>
</evidence>
<dbReference type="InterPro" id="IPR002314">
    <property type="entry name" value="aa-tRNA-synt_IIb"/>
</dbReference>
<feature type="binding site" evidence="13">
    <location>
        <position position="382"/>
    </location>
    <ligand>
        <name>L-serine</name>
        <dbReference type="ChEBI" id="CHEBI:33384"/>
    </ligand>
</feature>
<dbReference type="OrthoDB" id="9804647at2"/>
<dbReference type="InterPro" id="IPR033729">
    <property type="entry name" value="SerRS_core"/>
</dbReference>
<dbReference type="Pfam" id="PF02403">
    <property type="entry name" value="Seryl_tRNA_N"/>
    <property type="match status" value="1"/>
</dbReference>
<keyword evidence="7 12" id="KW-0067">ATP-binding</keyword>
<dbReference type="SUPFAM" id="SSF55681">
    <property type="entry name" value="Class II aaRS and biotin synthetases"/>
    <property type="match status" value="1"/>
</dbReference>
<dbReference type="GO" id="GO:0016260">
    <property type="term" value="P:selenocysteine biosynthetic process"/>
    <property type="evidence" value="ECO:0007669"/>
    <property type="project" value="UniProtKB-UniRule"/>
</dbReference>
<comment type="subunit">
    <text evidence="12">Homodimer. The tRNA molecule binds across the dimer.</text>
</comment>
<name>F2NK19_MARHT</name>
<dbReference type="PANTHER" id="PTHR43697">
    <property type="entry name" value="SERYL-TRNA SYNTHETASE"/>
    <property type="match status" value="1"/>
</dbReference>
<dbReference type="AlphaFoldDB" id="F2NK19"/>
<dbReference type="GO" id="GO:0006434">
    <property type="term" value="P:seryl-tRNA aminoacylation"/>
    <property type="evidence" value="ECO:0007669"/>
    <property type="project" value="UniProtKB-UniRule"/>
</dbReference>
<protein>
    <recommendedName>
        <fullName evidence="12">Serine--tRNA ligase</fullName>
        <ecNumber evidence="12">6.1.1.11</ecNumber>
    </recommendedName>
    <alternativeName>
        <fullName evidence="12">Seryl-tRNA synthetase</fullName>
        <shortName evidence="12">SerRS</shortName>
    </alternativeName>
    <alternativeName>
        <fullName evidence="12">Seryl-tRNA(Ser/Sec) synthetase</fullName>
    </alternativeName>
</protein>
<evidence type="ECO:0000256" key="8">
    <source>
        <dbReference type="ARBA" id="ARBA00022917"/>
    </source>
</evidence>
<accession>F2NK19</accession>
<keyword evidence="5 12" id="KW-0436">Ligase</keyword>
<evidence type="ECO:0000313" key="17">
    <source>
        <dbReference type="EMBL" id="AEB11990.1"/>
    </source>
</evidence>
<dbReference type="RefSeq" id="WP_013704037.1">
    <property type="nucleotide sequence ID" value="NC_015387.1"/>
</dbReference>
<evidence type="ECO:0000256" key="7">
    <source>
        <dbReference type="ARBA" id="ARBA00022840"/>
    </source>
</evidence>
<evidence type="ECO:0000256" key="9">
    <source>
        <dbReference type="ARBA" id="ARBA00023146"/>
    </source>
</evidence>
<dbReference type="EC" id="6.1.1.11" evidence="12"/>
<keyword evidence="18" id="KW-1185">Reference proteome</keyword>
<dbReference type="GO" id="GO:0005737">
    <property type="term" value="C:cytoplasm"/>
    <property type="evidence" value="ECO:0007669"/>
    <property type="project" value="UniProtKB-SubCell"/>
</dbReference>
<dbReference type="HOGENOM" id="CLU_023797_1_1_0"/>
<evidence type="ECO:0000256" key="2">
    <source>
        <dbReference type="ARBA" id="ARBA00005045"/>
    </source>
</evidence>
<comment type="function">
    <text evidence="12">Catalyzes the attachment of serine to tRNA(Ser). Is also able to aminoacylate tRNA(Sec) with serine, to form the misacylated tRNA L-seryl-tRNA(Sec), which will be further converted into selenocysteinyl-tRNA(Sec).</text>
</comment>
<evidence type="ECO:0000256" key="4">
    <source>
        <dbReference type="ARBA" id="ARBA00022490"/>
    </source>
</evidence>
<dbReference type="eggNOG" id="COG0172">
    <property type="taxonomic scope" value="Bacteria"/>
</dbReference>
<evidence type="ECO:0000256" key="5">
    <source>
        <dbReference type="ARBA" id="ARBA00022598"/>
    </source>
</evidence>
<proteinExistence type="inferred from homology"/>
<dbReference type="Proteomes" id="UP000007030">
    <property type="component" value="Chromosome"/>
</dbReference>
<evidence type="ECO:0000256" key="10">
    <source>
        <dbReference type="ARBA" id="ARBA00047929"/>
    </source>
</evidence>
<feature type="binding site" evidence="12 14">
    <location>
        <begin position="349"/>
        <end position="352"/>
    </location>
    <ligand>
        <name>ATP</name>
        <dbReference type="ChEBI" id="CHEBI:30616"/>
    </ligand>
</feature>
<evidence type="ECO:0000256" key="3">
    <source>
        <dbReference type="ARBA" id="ARBA00010728"/>
    </source>
</evidence>
<dbReference type="HAMAP" id="MF_00176">
    <property type="entry name" value="Ser_tRNA_synth_type1"/>
    <property type="match status" value="1"/>
</dbReference>
<feature type="binding site" evidence="12 14">
    <location>
        <begin position="262"/>
        <end position="264"/>
    </location>
    <ligand>
        <name>ATP</name>
        <dbReference type="ChEBI" id="CHEBI:30616"/>
    </ligand>
</feature>
<evidence type="ECO:0000256" key="15">
    <source>
        <dbReference type="SAM" id="Coils"/>
    </source>
</evidence>